<protein>
    <submittedName>
        <fullName evidence="4">Alpha/beta hydrolase</fullName>
    </submittedName>
</protein>
<dbReference type="InterPro" id="IPR050300">
    <property type="entry name" value="GDXG_lipolytic_enzyme"/>
</dbReference>
<dbReference type="GO" id="GO:0016787">
    <property type="term" value="F:hydrolase activity"/>
    <property type="evidence" value="ECO:0007669"/>
    <property type="project" value="UniProtKB-KW"/>
</dbReference>
<dbReference type="PANTHER" id="PTHR48081">
    <property type="entry name" value="AB HYDROLASE SUPERFAMILY PROTEIN C4A8.06C"/>
    <property type="match status" value="1"/>
</dbReference>
<keyword evidence="5" id="KW-1185">Reference proteome</keyword>
<sequence>MARTPVPTRREPPDIQWLERSYNNRMRVPEHGDYFARWAAESALVRRSIACELDVAYGEGARGRLDAFPAHRAGSPLVVFVHGGYWKALDKSMHSFVAGALHGAGAAVVVPNYPLAPQASLPQITLQVARSVAWAWRHARALRADRRRLVVIGHSAGGNLAAMMMACAWPLIDPDMPAGAVRRGMGVSGLYDVEPLMHTPSLQEVLRLTPAQVQQVSPARVPYTGRGRFVAVVGAEESGEYLRQNRLIQHTWGRERVPLAAAIKGLNHFSIVDALAQPGHRVNALARELCR</sequence>
<dbReference type="PANTHER" id="PTHR48081:SF33">
    <property type="entry name" value="KYNURENINE FORMAMIDASE"/>
    <property type="match status" value="1"/>
</dbReference>
<evidence type="ECO:0000256" key="1">
    <source>
        <dbReference type="ARBA" id="ARBA00022801"/>
    </source>
</evidence>
<evidence type="ECO:0000313" key="5">
    <source>
        <dbReference type="Proteomes" id="UP001597304"/>
    </source>
</evidence>
<feature type="transmembrane region" description="Helical" evidence="2">
    <location>
        <begin position="149"/>
        <end position="172"/>
    </location>
</feature>
<dbReference type="EMBL" id="JBHUEJ010000029">
    <property type="protein sequence ID" value="MFD1711546.1"/>
    <property type="molecule type" value="Genomic_DNA"/>
</dbReference>
<dbReference type="Pfam" id="PF07859">
    <property type="entry name" value="Abhydrolase_3"/>
    <property type="match status" value="1"/>
</dbReference>
<dbReference type="SUPFAM" id="SSF53474">
    <property type="entry name" value="alpha/beta-Hydrolases"/>
    <property type="match status" value="1"/>
</dbReference>
<reference evidence="5" key="1">
    <citation type="journal article" date="2019" name="Int. J. Syst. Evol. Microbiol.">
        <title>The Global Catalogue of Microorganisms (GCM) 10K type strain sequencing project: providing services to taxonomists for standard genome sequencing and annotation.</title>
        <authorList>
            <consortium name="The Broad Institute Genomics Platform"/>
            <consortium name="The Broad Institute Genome Sequencing Center for Infectious Disease"/>
            <person name="Wu L."/>
            <person name="Ma J."/>
        </authorList>
    </citation>
    <scope>NUCLEOTIDE SEQUENCE [LARGE SCALE GENOMIC DNA]</scope>
    <source>
        <strain evidence="5">LMG 29247</strain>
    </source>
</reference>
<gene>
    <name evidence="4" type="ORF">ACFSF0_13085</name>
</gene>
<feature type="domain" description="Alpha/beta hydrolase fold-3" evidence="3">
    <location>
        <begin position="78"/>
        <end position="166"/>
    </location>
</feature>
<keyword evidence="2" id="KW-1133">Transmembrane helix</keyword>
<dbReference type="Proteomes" id="UP001597304">
    <property type="component" value="Unassembled WGS sequence"/>
</dbReference>
<dbReference type="InterPro" id="IPR029058">
    <property type="entry name" value="AB_hydrolase_fold"/>
</dbReference>
<comment type="caution">
    <text evidence="4">The sequence shown here is derived from an EMBL/GenBank/DDBJ whole genome shotgun (WGS) entry which is preliminary data.</text>
</comment>
<name>A0ABW4KWC8_9BURK</name>
<evidence type="ECO:0000256" key="2">
    <source>
        <dbReference type="SAM" id="Phobius"/>
    </source>
</evidence>
<accession>A0ABW4KWC8</accession>
<keyword evidence="1 4" id="KW-0378">Hydrolase</keyword>
<evidence type="ECO:0000313" key="4">
    <source>
        <dbReference type="EMBL" id="MFD1711546.1"/>
    </source>
</evidence>
<dbReference type="InterPro" id="IPR013094">
    <property type="entry name" value="AB_hydrolase_3"/>
</dbReference>
<evidence type="ECO:0000259" key="3">
    <source>
        <dbReference type="Pfam" id="PF07859"/>
    </source>
</evidence>
<organism evidence="4 5">
    <name type="scientific">Ottowia flava</name>
    <dbReference type="NCBI Taxonomy" id="2675430"/>
    <lineage>
        <taxon>Bacteria</taxon>
        <taxon>Pseudomonadati</taxon>
        <taxon>Pseudomonadota</taxon>
        <taxon>Betaproteobacteria</taxon>
        <taxon>Burkholderiales</taxon>
        <taxon>Comamonadaceae</taxon>
        <taxon>Ottowia</taxon>
    </lineage>
</organism>
<dbReference type="RefSeq" id="WP_147914989.1">
    <property type="nucleotide sequence ID" value="NZ_JBHUEJ010000029.1"/>
</dbReference>
<keyword evidence="2" id="KW-0472">Membrane</keyword>
<proteinExistence type="predicted"/>
<dbReference type="Gene3D" id="3.40.50.1820">
    <property type="entry name" value="alpha/beta hydrolase"/>
    <property type="match status" value="1"/>
</dbReference>
<keyword evidence="2" id="KW-0812">Transmembrane</keyword>